<dbReference type="Proteomes" id="UP000694844">
    <property type="component" value="Chromosome 9"/>
</dbReference>
<dbReference type="InterPro" id="IPR011042">
    <property type="entry name" value="6-blade_b-propeller_TolB-like"/>
</dbReference>
<evidence type="ECO:0000313" key="2">
    <source>
        <dbReference type="RefSeq" id="XP_022308261.1"/>
    </source>
</evidence>
<dbReference type="GO" id="GO:0043161">
    <property type="term" value="P:proteasome-mediated ubiquitin-dependent protein catabolic process"/>
    <property type="evidence" value="ECO:0007669"/>
    <property type="project" value="TreeGrafter"/>
</dbReference>
<dbReference type="GO" id="GO:0061630">
    <property type="term" value="F:ubiquitin protein ligase activity"/>
    <property type="evidence" value="ECO:0007669"/>
    <property type="project" value="TreeGrafter"/>
</dbReference>
<dbReference type="PANTHER" id="PTHR24104:SF54">
    <property type="entry name" value="E3 UBIQUITIN-PROTEIN LIGASE TRIM32-LIKE"/>
    <property type="match status" value="1"/>
</dbReference>
<reference evidence="2" key="1">
    <citation type="submission" date="2025-08" db="UniProtKB">
        <authorList>
            <consortium name="RefSeq"/>
        </authorList>
    </citation>
    <scope>IDENTIFICATION</scope>
    <source>
        <tissue evidence="2">Whole sample</tissue>
    </source>
</reference>
<dbReference type="SUPFAM" id="SSF101898">
    <property type="entry name" value="NHL repeat"/>
    <property type="match status" value="1"/>
</dbReference>
<dbReference type="AlphaFoldDB" id="A0A8B8BZK0"/>
<dbReference type="RefSeq" id="XP_022308261.1">
    <property type="nucleotide sequence ID" value="XM_022452553.1"/>
</dbReference>
<dbReference type="KEGG" id="cvn:111114267"/>
<dbReference type="GeneID" id="111114267"/>
<dbReference type="PANTHER" id="PTHR24104">
    <property type="entry name" value="E3 UBIQUITIN-PROTEIN LIGASE NHLRC1-RELATED"/>
    <property type="match status" value="1"/>
</dbReference>
<keyword evidence="1" id="KW-1185">Reference proteome</keyword>
<dbReference type="GO" id="GO:0000209">
    <property type="term" value="P:protein polyubiquitination"/>
    <property type="evidence" value="ECO:0007669"/>
    <property type="project" value="TreeGrafter"/>
</dbReference>
<organism evidence="1 2">
    <name type="scientific">Crassostrea virginica</name>
    <name type="common">Eastern oyster</name>
    <dbReference type="NCBI Taxonomy" id="6565"/>
    <lineage>
        <taxon>Eukaryota</taxon>
        <taxon>Metazoa</taxon>
        <taxon>Spiralia</taxon>
        <taxon>Lophotrochozoa</taxon>
        <taxon>Mollusca</taxon>
        <taxon>Bivalvia</taxon>
        <taxon>Autobranchia</taxon>
        <taxon>Pteriomorphia</taxon>
        <taxon>Ostreida</taxon>
        <taxon>Ostreoidea</taxon>
        <taxon>Ostreidae</taxon>
        <taxon>Crassostrea</taxon>
    </lineage>
</organism>
<sequence length="221" mass="24737">MTLSKTLVRISYYQKTEEQGYTLPSPGAESSLPARSLLDVSHLVTDIPTIGYDCIFNVSCLSDEEIWTRGNNNIMKLYNMKGQLLRSVLTKSGNLPEDIAVTRSGSLVENRNSDICVADFDAYAVVVVSTVGKLRFRYTGSPSTPLESFRPLGITTDSQGYILTSDYNSDRIHILDQDEHFLRLIHNFGLQVPCGLCVDSKDNLFVAERNTSNVKKIMYHK</sequence>
<dbReference type="Gene3D" id="2.120.10.30">
    <property type="entry name" value="TolB, C-terminal domain"/>
    <property type="match status" value="1"/>
</dbReference>
<protein>
    <submittedName>
        <fullName evidence="2">Uncharacterized protein LOC111114267</fullName>
    </submittedName>
</protein>
<accession>A0A8B8BZK0</accession>
<gene>
    <name evidence="2" type="primary">LOC111114267</name>
</gene>
<proteinExistence type="predicted"/>
<name>A0A8B8BZK0_CRAVI</name>
<evidence type="ECO:0000313" key="1">
    <source>
        <dbReference type="Proteomes" id="UP000694844"/>
    </source>
</evidence>
<dbReference type="OrthoDB" id="264520at2759"/>
<dbReference type="InterPro" id="IPR050952">
    <property type="entry name" value="TRIM-NHL_E3_ligases"/>
</dbReference>